<name>A0A2S9JCF3_9HYPH</name>
<dbReference type="InterPro" id="IPR039422">
    <property type="entry name" value="MarR/SlyA-like"/>
</dbReference>
<dbReference type="InterPro" id="IPR036390">
    <property type="entry name" value="WH_DNA-bd_sf"/>
</dbReference>
<dbReference type="Pfam" id="PF12802">
    <property type="entry name" value="MarR_2"/>
    <property type="match status" value="1"/>
</dbReference>
<dbReference type="InterPro" id="IPR036388">
    <property type="entry name" value="WH-like_DNA-bd_sf"/>
</dbReference>
<dbReference type="SMART" id="SM00347">
    <property type="entry name" value="HTH_MARR"/>
    <property type="match status" value="1"/>
</dbReference>
<dbReference type="PROSITE" id="PS50995">
    <property type="entry name" value="HTH_MARR_2"/>
    <property type="match status" value="1"/>
</dbReference>
<feature type="domain" description="HTH marR-type" evidence="1">
    <location>
        <begin position="11"/>
        <end position="149"/>
    </location>
</feature>
<dbReference type="Proteomes" id="UP000238563">
    <property type="component" value="Unassembled WGS sequence"/>
</dbReference>
<dbReference type="GO" id="GO:0006950">
    <property type="term" value="P:response to stress"/>
    <property type="evidence" value="ECO:0007669"/>
    <property type="project" value="TreeGrafter"/>
</dbReference>
<dbReference type="PANTHER" id="PTHR33164">
    <property type="entry name" value="TRANSCRIPTIONAL REGULATOR, MARR FAMILY"/>
    <property type="match status" value="1"/>
</dbReference>
<sequence>MGNSTLMGSPTPNLGILLRLLHQQWTQAIDTALDEAGFVDIRPSHSNVLAFTPSSGIQVSELSKLSKTRKQSITQAVEELEKLGYVERRPDPRDKRGRLVFLTVRGQAVQPTAMAAGKRIQQNWESVAGKETIDGLTSTLQLILERLPRGE</sequence>
<comment type="caution">
    <text evidence="2">The sequence shown here is derived from an EMBL/GenBank/DDBJ whole genome shotgun (WGS) entry which is preliminary data.</text>
</comment>
<protein>
    <submittedName>
        <fullName evidence="2">MarR family transcriptional regulator</fullName>
    </submittedName>
</protein>
<dbReference type="OrthoDB" id="582199at2"/>
<accession>A0A2S9JCF3</accession>
<keyword evidence="3" id="KW-1185">Reference proteome</keyword>
<reference evidence="2 3" key="1">
    <citation type="submission" date="2018-02" db="EMBL/GenBank/DDBJ databases">
        <title>The draft genome of Phyllobacterium myrsinacearum DSM5892.</title>
        <authorList>
            <person name="Li L."/>
            <person name="Liu L."/>
            <person name="Zhang X."/>
            <person name="Wang T."/>
        </authorList>
    </citation>
    <scope>NUCLEOTIDE SEQUENCE [LARGE SCALE GENOMIC DNA]</scope>
    <source>
        <strain evidence="2 3">DSM 5892</strain>
    </source>
</reference>
<evidence type="ECO:0000313" key="3">
    <source>
        <dbReference type="Proteomes" id="UP000238563"/>
    </source>
</evidence>
<dbReference type="GO" id="GO:0003700">
    <property type="term" value="F:DNA-binding transcription factor activity"/>
    <property type="evidence" value="ECO:0007669"/>
    <property type="project" value="InterPro"/>
</dbReference>
<dbReference type="PRINTS" id="PR00598">
    <property type="entry name" value="HTHMARR"/>
</dbReference>
<organism evidence="2 3">
    <name type="scientific">Phyllobacterium myrsinacearum</name>
    <dbReference type="NCBI Taxonomy" id="28101"/>
    <lineage>
        <taxon>Bacteria</taxon>
        <taxon>Pseudomonadati</taxon>
        <taxon>Pseudomonadota</taxon>
        <taxon>Alphaproteobacteria</taxon>
        <taxon>Hyphomicrobiales</taxon>
        <taxon>Phyllobacteriaceae</taxon>
        <taxon>Phyllobacterium</taxon>
    </lineage>
</organism>
<dbReference type="Gene3D" id="1.10.10.10">
    <property type="entry name" value="Winged helix-like DNA-binding domain superfamily/Winged helix DNA-binding domain"/>
    <property type="match status" value="1"/>
</dbReference>
<dbReference type="InterPro" id="IPR000835">
    <property type="entry name" value="HTH_MarR-typ"/>
</dbReference>
<dbReference type="SUPFAM" id="SSF46785">
    <property type="entry name" value="Winged helix' DNA-binding domain"/>
    <property type="match status" value="1"/>
</dbReference>
<gene>
    <name evidence="2" type="ORF">C5750_21235</name>
</gene>
<evidence type="ECO:0000313" key="2">
    <source>
        <dbReference type="EMBL" id="PRD50482.1"/>
    </source>
</evidence>
<dbReference type="AlphaFoldDB" id="A0A2S9JCF3"/>
<proteinExistence type="predicted"/>
<evidence type="ECO:0000259" key="1">
    <source>
        <dbReference type="PROSITE" id="PS50995"/>
    </source>
</evidence>
<dbReference type="PANTHER" id="PTHR33164:SF43">
    <property type="entry name" value="HTH-TYPE TRANSCRIPTIONAL REPRESSOR YETL"/>
    <property type="match status" value="1"/>
</dbReference>
<dbReference type="EMBL" id="PVBT01000007">
    <property type="protein sequence ID" value="PRD50482.1"/>
    <property type="molecule type" value="Genomic_DNA"/>
</dbReference>